<evidence type="ECO:0000259" key="1">
    <source>
        <dbReference type="Pfam" id="PF00561"/>
    </source>
</evidence>
<dbReference type="InterPro" id="IPR050266">
    <property type="entry name" value="AB_hydrolase_sf"/>
</dbReference>
<sequence>MKKIVLAIFLITITTSIFALDIQSKEIMINKNKVHYYQVNNSKSNLNLIMLTGIGTTANFWPKDFIDILSQKYNLYILDYRSLNTDQNGDDLNYSIKSLSEDTNAFIKKLKLKNLYILGWSMGGAVAEQTLFDNTNTFKQAFLISPAVPLDNNPGLPQKLSETPDLKNPRQIYNFVFDNNLYDYNPKNLESEVNRFINPDIANLFPNNNIYTKQKKSISQWVKNKNNLDNFINLNIPTTIFLAKNDKILNPKDTQKTIALIKNKSFINIINFDKSGHAIDWDQSLKLANIINNLA</sequence>
<name>A0AAJ4NNM5_9GAMM</name>
<organism evidence="2 3">
    <name type="scientific">Francisella salimarina</name>
    <dbReference type="NCBI Taxonomy" id="2599927"/>
    <lineage>
        <taxon>Bacteria</taxon>
        <taxon>Pseudomonadati</taxon>
        <taxon>Pseudomonadota</taxon>
        <taxon>Gammaproteobacteria</taxon>
        <taxon>Thiotrichales</taxon>
        <taxon>Francisellaceae</taxon>
        <taxon>Francisella</taxon>
    </lineage>
</organism>
<proteinExistence type="predicted"/>
<reference evidence="2 3" key="1">
    <citation type="submission" date="2021-06" db="EMBL/GenBank/DDBJ databases">
        <title>Ulceroglandular infection and bacteremia caused by Francisella salimarina in an immunocompromised patient, France.</title>
        <authorList>
            <person name="Hennebique A."/>
            <person name="Caspar Y."/>
            <person name="Maurin M."/>
            <person name="Boisset S."/>
            <person name="Pelloux I."/>
            <person name="Gallego-Hernanz M.P."/>
            <person name="Burucoa C."/>
            <person name="Cazenave-Roblot F."/>
            <person name="Plouzeau C."/>
            <person name="Rammaert B."/>
        </authorList>
    </citation>
    <scope>NUCLEOTIDE SEQUENCE [LARGE SCALE GENOMIC DNA]</scope>
    <source>
        <strain evidence="2 3">CHUGA-F75</strain>
    </source>
</reference>
<keyword evidence="3" id="KW-1185">Reference proteome</keyword>
<dbReference type="KEGG" id="fsr:KQR59_08005"/>
<evidence type="ECO:0000313" key="3">
    <source>
        <dbReference type="Proteomes" id="UP000683421"/>
    </source>
</evidence>
<dbReference type="GO" id="GO:0046464">
    <property type="term" value="P:acylglycerol catabolic process"/>
    <property type="evidence" value="ECO:0007669"/>
    <property type="project" value="TreeGrafter"/>
</dbReference>
<dbReference type="GO" id="GO:0047372">
    <property type="term" value="F:monoacylglycerol lipase activity"/>
    <property type="evidence" value="ECO:0007669"/>
    <property type="project" value="TreeGrafter"/>
</dbReference>
<keyword evidence="2" id="KW-0378">Hydrolase</keyword>
<dbReference type="PANTHER" id="PTHR43798:SF5">
    <property type="entry name" value="MONOACYLGLYCEROL LIPASE ABHD6"/>
    <property type="match status" value="1"/>
</dbReference>
<evidence type="ECO:0000313" key="2">
    <source>
        <dbReference type="EMBL" id="QWU99035.1"/>
    </source>
</evidence>
<dbReference type="RefSeq" id="WP_216692023.1">
    <property type="nucleotide sequence ID" value="NZ_CP076680.1"/>
</dbReference>
<dbReference type="EMBL" id="CP076680">
    <property type="protein sequence ID" value="QWU99035.1"/>
    <property type="molecule type" value="Genomic_DNA"/>
</dbReference>
<accession>A0AAJ4NNM5</accession>
<dbReference type="Proteomes" id="UP000683421">
    <property type="component" value="Chromosome"/>
</dbReference>
<dbReference type="Pfam" id="PF00561">
    <property type="entry name" value="Abhydrolase_1"/>
    <property type="match status" value="1"/>
</dbReference>
<protein>
    <submittedName>
        <fullName evidence="2">Alpha/beta hydrolase</fullName>
    </submittedName>
</protein>
<dbReference type="AlphaFoldDB" id="A0AAJ4NNM5"/>
<gene>
    <name evidence="2" type="ORF">KQR59_08005</name>
</gene>
<dbReference type="GO" id="GO:0016020">
    <property type="term" value="C:membrane"/>
    <property type="evidence" value="ECO:0007669"/>
    <property type="project" value="TreeGrafter"/>
</dbReference>
<feature type="domain" description="AB hydrolase-1" evidence="1">
    <location>
        <begin position="48"/>
        <end position="270"/>
    </location>
</feature>
<dbReference type="InterPro" id="IPR000073">
    <property type="entry name" value="AB_hydrolase_1"/>
</dbReference>
<dbReference type="PANTHER" id="PTHR43798">
    <property type="entry name" value="MONOACYLGLYCEROL LIPASE"/>
    <property type="match status" value="1"/>
</dbReference>